<dbReference type="InterPro" id="IPR018692">
    <property type="entry name" value="DUF2189"/>
</dbReference>
<evidence type="ECO:0000313" key="3">
    <source>
        <dbReference type="Proteomes" id="UP000221168"/>
    </source>
</evidence>
<dbReference type="Proteomes" id="UP000221168">
    <property type="component" value="Unassembled WGS sequence"/>
</dbReference>
<keyword evidence="3" id="KW-1185">Reference proteome</keyword>
<keyword evidence="1" id="KW-0472">Membrane</keyword>
<name>A0A2G1QQG2_9HYPH</name>
<gene>
    <name evidence="2" type="ORF">CSC94_07660</name>
</gene>
<dbReference type="Pfam" id="PF09955">
    <property type="entry name" value="DUF2189"/>
    <property type="match status" value="1"/>
</dbReference>
<dbReference type="EMBL" id="PDVP01000003">
    <property type="protein sequence ID" value="PHP67807.1"/>
    <property type="molecule type" value="Genomic_DNA"/>
</dbReference>
<reference evidence="2 3" key="1">
    <citation type="submission" date="2017-10" db="EMBL/GenBank/DDBJ databases">
        <title>Sedimentibacterium mangrovi gen. nov., sp. nov., a novel member of family Phyllobacteriacea isolated from mangrove sediment.</title>
        <authorList>
            <person name="Liao H."/>
            <person name="Tian Y."/>
        </authorList>
    </citation>
    <scope>NUCLEOTIDE SEQUENCE [LARGE SCALE GENOMIC DNA]</scope>
    <source>
        <strain evidence="2 3">X9-2-2</strain>
    </source>
</reference>
<protein>
    <recommendedName>
        <fullName evidence="4">DUF2189 domain-containing protein</fullName>
    </recommendedName>
</protein>
<keyword evidence="1" id="KW-0812">Transmembrane</keyword>
<proteinExistence type="predicted"/>
<evidence type="ECO:0000313" key="2">
    <source>
        <dbReference type="EMBL" id="PHP67807.1"/>
    </source>
</evidence>
<feature type="transmembrane region" description="Helical" evidence="1">
    <location>
        <begin position="42"/>
        <end position="65"/>
    </location>
</feature>
<feature type="transmembrane region" description="Helical" evidence="1">
    <location>
        <begin position="215"/>
        <end position="234"/>
    </location>
</feature>
<accession>A0A2G1QQG2</accession>
<feature type="transmembrane region" description="Helical" evidence="1">
    <location>
        <begin position="240"/>
        <end position="259"/>
    </location>
</feature>
<evidence type="ECO:0008006" key="4">
    <source>
        <dbReference type="Google" id="ProtNLM"/>
    </source>
</evidence>
<evidence type="ECO:0000256" key="1">
    <source>
        <dbReference type="SAM" id="Phobius"/>
    </source>
</evidence>
<sequence length="268" mass="29548">MAQPDHNKATSPAVPAMPEVNVITVADLKAVLRQGAADFARAPLYGLFFGGVFALAGVVIVLAITRWSMPWLIYPFAIGFPLIGPFAAVGLYEVSRRLEKGEPLSWSAVLGFVWQQRFRELSWMAFVMLFIFWIWMYQVRLLIALVLGRMSFSTLDRFLEIVFTTPTGWLFLAIGHVIGAVLALILFSITVISVPLLMERELDIVTAMITSFKAVLANPPVMLGWGVVVTLAVILGSLPVFLGLLVVLPVLGHATWHLYKRAVKPIAA</sequence>
<feature type="transmembrane region" description="Helical" evidence="1">
    <location>
        <begin position="123"/>
        <end position="148"/>
    </location>
</feature>
<feature type="transmembrane region" description="Helical" evidence="1">
    <location>
        <begin position="71"/>
        <end position="92"/>
    </location>
</feature>
<organism evidence="2 3">
    <name type="scientific">Zhengella mangrovi</name>
    <dbReference type="NCBI Taxonomy" id="1982044"/>
    <lineage>
        <taxon>Bacteria</taxon>
        <taxon>Pseudomonadati</taxon>
        <taxon>Pseudomonadota</taxon>
        <taxon>Alphaproteobacteria</taxon>
        <taxon>Hyphomicrobiales</taxon>
        <taxon>Notoacmeibacteraceae</taxon>
        <taxon>Zhengella</taxon>
    </lineage>
</organism>
<dbReference type="AlphaFoldDB" id="A0A2G1QQG2"/>
<comment type="caution">
    <text evidence="2">The sequence shown here is derived from an EMBL/GenBank/DDBJ whole genome shotgun (WGS) entry which is preliminary data.</text>
</comment>
<keyword evidence="1" id="KW-1133">Transmembrane helix</keyword>
<feature type="transmembrane region" description="Helical" evidence="1">
    <location>
        <begin position="168"/>
        <end position="194"/>
    </location>
</feature>
<dbReference type="OrthoDB" id="9809543at2"/>